<dbReference type="EMBL" id="QPFP01000023">
    <property type="protein sequence ID" value="TEB30511.1"/>
    <property type="molecule type" value="Genomic_DNA"/>
</dbReference>
<dbReference type="OrthoDB" id="3225557at2759"/>
<evidence type="ECO:0000313" key="1">
    <source>
        <dbReference type="EMBL" id="TEB30511.1"/>
    </source>
</evidence>
<proteinExistence type="predicted"/>
<keyword evidence="2" id="KW-1185">Reference proteome</keyword>
<protein>
    <submittedName>
        <fullName evidence="1">Uncharacterized protein</fullName>
    </submittedName>
</protein>
<evidence type="ECO:0000313" key="2">
    <source>
        <dbReference type="Proteomes" id="UP000298030"/>
    </source>
</evidence>
<sequence length="172" mass="19380">MADTSFWKAREEDVIIWEGYGAKVLRDACCTLVNQYPDVRDIYNRLKEDDTFARHFAQIPMDRLSMLHAPAKTEADIFINYYKLGLGDKCRSHINTTSATGSAYAAQFPVHDGKCEIPKSLLVLAATGTLKKMEAKHPVSFCRIMLDLYTKVCGKEKASNNDNIYSVCELSD</sequence>
<comment type="caution">
    <text evidence="1">The sequence shown here is derived from an EMBL/GenBank/DDBJ whole genome shotgun (WGS) entry which is preliminary data.</text>
</comment>
<accession>A0A4Y7T941</accession>
<name>A0A4Y7T941_COPMI</name>
<organism evidence="1 2">
    <name type="scientific">Coprinellus micaceus</name>
    <name type="common">Glistening ink-cap mushroom</name>
    <name type="synonym">Coprinus micaceus</name>
    <dbReference type="NCBI Taxonomy" id="71717"/>
    <lineage>
        <taxon>Eukaryota</taxon>
        <taxon>Fungi</taxon>
        <taxon>Dikarya</taxon>
        <taxon>Basidiomycota</taxon>
        <taxon>Agaricomycotina</taxon>
        <taxon>Agaricomycetes</taxon>
        <taxon>Agaricomycetidae</taxon>
        <taxon>Agaricales</taxon>
        <taxon>Agaricineae</taxon>
        <taxon>Psathyrellaceae</taxon>
        <taxon>Coprinellus</taxon>
    </lineage>
</organism>
<reference evidence="1 2" key="1">
    <citation type="journal article" date="2019" name="Nat. Ecol. Evol.">
        <title>Megaphylogeny resolves global patterns of mushroom evolution.</title>
        <authorList>
            <person name="Varga T."/>
            <person name="Krizsan K."/>
            <person name="Foldi C."/>
            <person name="Dima B."/>
            <person name="Sanchez-Garcia M."/>
            <person name="Sanchez-Ramirez S."/>
            <person name="Szollosi G.J."/>
            <person name="Szarkandi J.G."/>
            <person name="Papp V."/>
            <person name="Albert L."/>
            <person name="Andreopoulos W."/>
            <person name="Angelini C."/>
            <person name="Antonin V."/>
            <person name="Barry K.W."/>
            <person name="Bougher N.L."/>
            <person name="Buchanan P."/>
            <person name="Buyck B."/>
            <person name="Bense V."/>
            <person name="Catcheside P."/>
            <person name="Chovatia M."/>
            <person name="Cooper J."/>
            <person name="Damon W."/>
            <person name="Desjardin D."/>
            <person name="Finy P."/>
            <person name="Geml J."/>
            <person name="Haridas S."/>
            <person name="Hughes K."/>
            <person name="Justo A."/>
            <person name="Karasinski D."/>
            <person name="Kautmanova I."/>
            <person name="Kiss B."/>
            <person name="Kocsube S."/>
            <person name="Kotiranta H."/>
            <person name="LaButti K.M."/>
            <person name="Lechner B.E."/>
            <person name="Liimatainen K."/>
            <person name="Lipzen A."/>
            <person name="Lukacs Z."/>
            <person name="Mihaltcheva S."/>
            <person name="Morgado L.N."/>
            <person name="Niskanen T."/>
            <person name="Noordeloos M.E."/>
            <person name="Ohm R.A."/>
            <person name="Ortiz-Santana B."/>
            <person name="Ovrebo C."/>
            <person name="Racz N."/>
            <person name="Riley R."/>
            <person name="Savchenko A."/>
            <person name="Shiryaev A."/>
            <person name="Soop K."/>
            <person name="Spirin V."/>
            <person name="Szebenyi C."/>
            <person name="Tomsovsky M."/>
            <person name="Tulloss R.E."/>
            <person name="Uehling J."/>
            <person name="Grigoriev I.V."/>
            <person name="Vagvolgyi C."/>
            <person name="Papp T."/>
            <person name="Martin F.M."/>
            <person name="Miettinen O."/>
            <person name="Hibbett D.S."/>
            <person name="Nagy L.G."/>
        </authorList>
    </citation>
    <scope>NUCLEOTIDE SEQUENCE [LARGE SCALE GENOMIC DNA]</scope>
    <source>
        <strain evidence="1 2">FP101781</strain>
    </source>
</reference>
<dbReference type="Proteomes" id="UP000298030">
    <property type="component" value="Unassembled WGS sequence"/>
</dbReference>
<gene>
    <name evidence="1" type="ORF">FA13DRAFT_1792485</name>
</gene>
<dbReference type="AlphaFoldDB" id="A0A4Y7T941"/>